<dbReference type="GO" id="GO:0003729">
    <property type="term" value="F:mRNA binding"/>
    <property type="evidence" value="ECO:0007669"/>
    <property type="project" value="TreeGrafter"/>
</dbReference>
<dbReference type="InterPro" id="IPR002885">
    <property type="entry name" value="PPR_rpt"/>
</dbReference>
<feature type="repeat" description="PPR" evidence="2">
    <location>
        <begin position="170"/>
        <end position="204"/>
    </location>
</feature>
<dbReference type="AlphaFoldDB" id="A0AAD5ULA3"/>
<name>A0AAD5ULA3_9FUNG</name>
<evidence type="ECO:0000256" key="1">
    <source>
        <dbReference type="ARBA" id="ARBA00022737"/>
    </source>
</evidence>
<dbReference type="Pfam" id="PF13041">
    <property type="entry name" value="PPR_2"/>
    <property type="match status" value="1"/>
</dbReference>
<dbReference type="PROSITE" id="PS51375">
    <property type="entry name" value="PPR"/>
    <property type="match status" value="4"/>
</dbReference>
<protein>
    <recommendedName>
        <fullName evidence="4">PROP1-like PPR domain-containing protein</fullName>
    </recommendedName>
</protein>
<dbReference type="NCBIfam" id="TIGR00756">
    <property type="entry name" value="PPR"/>
    <property type="match status" value="4"/>
</dbReference>
<keyword evidence="6" id="KW-1185">Reference proteome</keyword>
<dbReference type="Gene3D" id="1.25.40.10">
    <property type="entry name" value="Tetratricopeptide repeat domain"/>
    <property type="match status" value="2"/>
</dbReference>
<dbReference type="Pfam" id="PF13812">
    <property type="entry name" value="PPR_3"/>
    <property type="match status" value="1"/>
</dbReference>
<proteinExistence type="predicted"/>
<feature type="domain" description="PROP1-like PPR" evidence="4">
    <location>
        <begin position="244"/>
        <end position="367"/>
    </location>
</feature>
<evidence type="ECO:0000259" key="4">
    <source>
        <dbReference type="Pfam" id="PF17177"/>
    </source>
</evidence>
<reference evidence="5" key="1">
    <citation type="submission" date="2020-05" db="EMBL/GenBank/DDBJ databases">
        <title>Phylogenomic resolution of chytrid fungi.</title>
        <authorList>
            <person name="Stajich J.E."/>
            <person name="Amses K."/>
            <person name="Simmons R."/>
            <person name="Seto K."/>
            <person name="Myers J."/>
            <person name="Bonds A."/>
            <person name="Quandt C.A."/>
            <person name="Barry K."/>
            <person name="Liu P."/>
            <person name="Grigoriev I."/>
            <person name="Longcore J.E."/>
            <person name="James T.Y."/>
        </authorList>
    </citation>
    <scope>NUCLEOTIDE SEQUENCE</scope>
    <source>
        <strain evidence="5">PLAUS21</strain>
    </source>
</reference>
<feature type="repeat" description="PPR" evidence="2">
    <location>
        <begin position="240"/>
        <end position="274"/>
    </location>
</feature>
<dbReference type="EMBL" id="JADGKB010000010">
    <property type="protein sequence ID" value="KAJ3260636.1"/>
    <property type="molecule type" value="Genomic_DNA"/>
</dbReference>
<accession>A0AAD5ULA3</accession>
<dbReference type="InterPro" id="IPR051240">
    <property type="entry name" value="Mito_RNA-Proc/Resp"/>
</dbReference>
<organism evidence="5 6">
    <name type="scientific">Boothiomyces macroporosus</name>
    <dbReference type="NCBI Taxonomy" id="261099"/>
    <lineage>
        <taxon>Eukaryota</taxon>
        <taxon>Fungi</taxon>
        <taxon>Fungi incertae sedis</taxon>
        <taxon>Chytridiomycota</taxon>
        <taxon>Chytridiomycota incertae sedis</taxon>
        <taxon>Chytridiomycetes</taxon>
        <taxon>Rhizophydiales</taxon>
        <taxon>Terramycetaceae</taxon>
        <taxon>Boothiomyces</taxon>
    </lineage>
</organism>
<feature type="region of interest" description="Disordered" evidence="3">
    <location>
        <begin position="675"/>
        <end position="699"/>
    </location>
</feature>
<dbReference type="InterPro" id="IPR033443">
    <property type="entry name" value="PROP1-like_PPR_dom"/>
</dbReference>
<evidence type="ECO:0000256" key="2">
    <source>
        <dbReference type="PROSITE-ProRule" id="PRU00708"/>
    </source>
</evidence>
<keyword evidence="1" id="KW-0677">Repeat</keyword>
<dbReference type="Proteomes" id="UP001210925">
    <property type="component" value="Unassembled WGS sequence"/>
</dbReference>
<feature type="repeat" description="PPR" evidence="2">
    <location>
        <begin position="205"/>
        <end position="239"/>
    </location>
</feature>
<gene>
    <name evidence="5" type="ORF">HK103_000246</name>
</gene>
<evidence type="ECO:0000313" key="5">
    <source>
        <dbReference type="EMBL" id="KAJ3260636.1"/>
    </source>
</evidence>
<feature type="compositionally biased region" description="Polar residues" evidence="3">
    <location>
        <begin position="689"/>
        <end position="699"/>
    </location>
</feature>
<evidence type="ECO:0000256" key="3">
    <source>
        <dbReference type="SAM" id="MobiDB-lite"/>
    </source>
</evidence>
<dbReference type="PANTHER" id="PTHR47933">
    <property type="entry name" value="PENTATRICOPEPTIDE REPEAT-CONTAINING PROTEIN 1, MITOCHONDRIAL"/>
    <property type="match status" value="1"/>
</dbReference>
<feature type="repeat" description="PPR" evidence="2">
    <location>
        <begin position="275"/>
        <end position="310"/>
    </location>
</feature>
<dbReference type="Pfam" id="PF17177">
    <property type="entry name" value="PPR_long"/>
    <property type="match status" value="1"/>
</dbReference>
<dbReference type="InterPro" id="IPR011990">
    <property type="entry name" value="TPR-like_helical_dom_sf"/>
</dbReference>
<evidence type="ECO:0000313" key="6">
    <source>
        <dbReference type="Proteomes" id="UP001210925"/>
    </source>
</evidence>
<comment type="caution">
    <text evidence="5">The sequence shown here is derived from an EMBL/GenBank/DDBJ whole genome shotgun (WGS) entry which is preliminary data.</text>
</comment>
<dbReference type="PANTHER" id="PTHR47933:SF11">
    <property type="entry name" value="PENTATRICOPEPTIDE REPEAT-CONTAINING PROTEIN 2"/>
    <property type="match status" value="1"/>
</dbReference>
<sequence>MFKIIHRTIVKRLNSSLAKSLEIESEKQLDIPILESDINQLYEALTAPVATTIGPESQKQLKLSQCYLERLKVNFKDTDKALQNSLNERNEKLAAMLKKPNLAMITELIHVNALAKNQENAVKAFEAIEQNGMEPDIVAYNHLLNAHASVNDTKKTFEVYDLIKAKSEPDLVTYSTLIKLLVNTKQLHKAFEVYEAMKRKKVHPNQIVFTTLIKGCIQFGQIDRAWKTFNHMRSEIERPDSIAFTLMIYACSKTQDAERALDLFQEMISNNLEVTPVTYTSLILACGSRADYYNEAFDLLEQMIATGFEPNIQTYNVLLQIASKNNDIDRVKTVWNDLISRSESNSELLPTSVSFKYLLRAYTSALKSKPKKTITADEPEKKIGKQFEMFKEEKIEPPKTSVYPVFNDLTHSTGLFIQEANDLWDRITQLVDEGRIHMNSELMYERLENICTQPTRDNFERALQFFDQSYKNYNIVPTAKAYRSVLKVAFERKADLNEKAVPFWNRFLEWDTQLEEQMKTMENGPKGLQEQEEYRMKTSRSRKVMQDSFLIVARGFARNDDLNNAIEILEKARDFRQPYYLPPIKLAQIPNLMEKATREADNGDHEHLRKLSELCPPVHHSPVTQVQAMLKKKTIPKNWWGWQAIGIPEHERTKMVRKNQKLQRKKMDIEMTIRHKAEKSLKNRKAKESQQSAVDQFNE</sequence>